<feature type="coiled-coil region" evidence="1">
    <location>
        <begin position="6"/>
        <end position="54"/>
    </location>
</feature>
<dbReference type="PANTHER" id="PTHR36508:SF1">
    <property type="entry name" value="PROTEIN SLYX"/>
    <property type="match status" value="1"/>
</dbReference>
<evidence type="ECO:0000313" key="3">
    <source>
        <dbReference type="Proteomes" id="UP000620266"/>
    </source>
</evidence>
<reference evidence="2" key="2">
    <citation type="submission" date="2020-09" db="EMBL/GenBank/DDBJ databases">
        <authorList>
            <person name="Sun Q."/>
            <person name="Sedlacek I."/>
        </authorList>
    </citation>
    <scope>NUCLEOTIDE SEQUENCE</scope>
    <source>
        <strain evidence="2">CCM 7086</strain>
    </source>
</reference>
<organism evidence="2 3">
    <name type="scientific">Oxalicibacterium flavum</name>
    <dbReference type="NCBI Taxonomy" id="179467"/>
    <lineage>
        <taxon>Bacteria</taxon>
        <taxon>Pseudomonadati</taxon>
        <taxon>Pseudomonadota</taxon>
        <taxon>Betaproteobacteria</taxon>
        <taxon>Burkholderiales</taxon>
        <taxon>Oxalobacteraceae</taxon>
        <taxon>Oxalicibacterium</taxon>
    </lineage>
</organism>
<evidence type="ECO:0000313" key="2">
    <source>
        <dbReference type="EMBL" id="GGC11456.1"/>
    </source>
</evidence>
<dbReference type="Pfam" id="PF04102">
    <property type="entry name" value="SlyX"/>
    <property type="match status" value="1"/>
</dbReference>
<evidence type="ECO:0000256" key="1">
    <source>
        <dbReference type="SAM" id="Coils"/>
    </source>
</evidence>
<evidence type="ECO:0008006" key="4">
    <source>
        <dbReference type="Google" id="ProtNLM"/>
    </source>
</evidence>
<dbReference type="Proteomes" id="UP000620266">
    <property type="component" value="Unassembled WGS sequence"/>
</dbReference>
<keyword evidence="3" id="KW-1185">Reference proteome</keyword>
<dbReference type="InterPro" id="IPR007236">
    <property type="entry name" value="SlyX"/>
</dbReference>
<accession>A0A8J2UQF9</accession>
<dbReference type="PANTHER" id="PTHR36508">
    <property type="entry name" value="PROTEIN SLYX"/>
    <property type="match status" value="1"/>
</dbReference>
<keyword evidence="1" id="KW-0175">Coiled coil</keyword>
<protein>
    <recommendedName>
        <fullName evidence="4">Protein SlyX homolog</fullName>
    </recommendedName>
</protein>
<dbReference type="EMBL" id="BMCG01000004">
    <property type="protein sequence ID" value="GGC11456.1"/>
    <property type="molecule type" value="Genomic_DNA"/>
</dbReference>
<comment type="caution">
    <text evidence="2">The sequence shown here is derived from an EMBL/GenBank/DDBJ whole genome shotgun (WGS) entry which is preliminary data.</text>
</comment>
<sequence>MNEERIADLEIKLAAQEDLLDTLNRTIYEQQKKLDELEAVCAGLARRLVEVREEAQQKPLNEPPPHY</sequence>
<gene>
    <name evidence="2" type="ORF">GCM10007205_20760</name>
</gene>
<dbReference type="RefSeq" id="WP_188396193.1">
    <property type="nucleotide sequence ID" value="NZ_BMCG01000004.1"/>
</dbReference>
<dbReference type="Gene3D" id="1.20.5.300">
    <property type="match status" value="1"/>
</dbReference>
<name>A0A8J2UQF9_9BURK</name>
<proteinExistence type="predicted"/>
<dbReference type="AlphaFoldDB" id="A0A8J2UQF9"/>
<reference evidence="2" key="1">
    <citation type="journal article" date="2014" name="Int. J. Syst. Evol. Microbiol.">
        <title>Complete genome sequence of Corynebacterium casei LMG S-19264T (=DSM 44701T), isolated from a smear-ripened cheese.</title>
        <authorList>
            <consortium name="US DOE Joint Genome Institute (JGI-PGF)"/>
            <person name="Walter F."/>
            <person name="Albersmeier A."/>
            <person name="Kalinowski J."/>
            <person name="Ruckert C."/>
        </authorList>
    </citation>
    <scope>NUCLEOTIDE SEQUENCE</scope>
    <source>
        <strain evidence="2">CCM 7086</strain>
    </source>
</reference>